<proteinExistence type="predicted"/>
<dbReference type="AlphaFoldDB" id="A0A061ARC8"/>
<sequence length="362" mass="40656">MTKTLEHSALFGSSSQIGSAIPDAFLAPATPRSSSSETELRLAFSAGAVRHGSPSPPVDFRQRNTQLRVWNALTARDSRSPAFRSRARASEAERVAADFWYIIKLTQGMGLFRRHPSESHNDLYPEVHATLSSEYLALLVGKKAISALDKQGASLGGLQLRRSPLLASCIRSQSALFAPLPPRHRDMFHLERLRHRRMTIEFKDVVIGVMRVLVRGSLGCRQSHVQLHAKDDMTEGGIRSGHLLKEDLDVLPGRKLNRHPCSLEVAHVLELVRRSLRPVDRPPAAHCSWGGCKSVRHSSMKGELHEDMRGSVAVVRHERWYEEGRELHDEGILVYTQVEKDQCESSSVVRRRMAHLYPRQEA</sequence>
<reference evidence="1" key="1">
    <citation type="journal article" date="2014" name="Genome Announc.">
        <title>Draft genome sequence of Rhodosporidium toruloides CECT1137, an oleaginous yeast of biotechnological interest.</title>
        <authorList>
            <person name="Morin N."/>
            <person name="Calcas X."/>
            <person name="Devillers H."/>
            <person name="Durrens P."/>
            <person name="Sherman D.J."/>
            <person name="Nicaud J.-M."/>
            <person name="Neuveglise C."/>
        </authorList>
    </citation>
    <scope>NUCLEOTIDE SEQUENCE</scope>
    <source>
        <strain evidence="1">CECT1137</strain>
    </source>
</reference>
<organism evidence="1">
    <name type="scientific">Rhodotorula toruloides</name>
    <name type="common">Yeast</name>
    <name type="synonym">Rhodosporidium toruloides</name>
    <dbReference type="NCBI Taxonomy" id="5286"/>
    <lineage>
        <taxon>Eukaryota</taxon>
        <taxon>Fungi</taxon>
        <taxon>Dikarya</taxon>
        <taxon>Basidiomycota</taxon>
        <taxon>Pucciniomycotina</taxon>
        <taxon>Microbotryomycetes</taxon>
        <taxon>Sporidiobolales</taxon>
        <taxon>Sporidiobolaceae</taxon>
        <taxon>Rhodotorula</taxon>
    </lineage>
</organism>
<protein>
    <submittedName>
        <fullName evidence="1">RHTO0S02e12860g2_1</fullName>
    </submittedName>
</protein>
<accession>A0A061ARC8</accession>
<evidence type="ECO:0000313" key="1">
    <source>
        <dbReference type="EMBL" id="CDR37277.1"/>
    </source>
</evidence>
<dbReference type="EMBL" id="LK052937">
    <property type="protein sequence ID" value="CDR37277.1"/>
    <property type="molecule type" value="Genomic_DNA"/>
</dbReference>
<name>A0A061ARC8_RHOTO</name>
<gene>
    <name evidence="1" type="ORF">RHTO0S_02e12860g</name>
</gene>